<dbReference type="EMBL" id="KJ631623">
    <property type="protein sequence ID" value="AJD09168.1"/>
    <property type="molecule type" value="Genomic_DNA"/>
</dbReference>
<dbReference type="InterPro" id="IPR008271">
    <property type="entry name" value="Ser/Thr_kinase_AS"/>
</dbReference>
<dbReference type="PANTHER" id="PTHR24347">
    <property type="entry name" value="SERINE/THREONINE-PROTEIN KINASE"/>
    <property type="match status" value="1"/>
</dbReference>
<dbReference type="GO" id="GO:0005524">
    <property type="term" value="F:ATP binding"/>
    <property type="evidence" value="ECO:0007669"/>
    <property type="project" value="InterPro"/>
</dbReference>
<reference evidence="2 3" key="1">
    <citation type="journal article" date="2009" name="J. Invertebr. Pathol.">
        <title>Identification of a new nucleopolyhedrovirus from naturally-infected Condylorrhiza vestigialis (Guenee) (Lepidoptera: Crambidae) larvae on poplar plantations in South Brazil.</title>
        <authorList>
            <person name="Castro M.E."/>
            <person name="Ribeiro Z.M."/>
            <person name="Santos A.C."/>
            <person name="Souza M.L."/>
            <person name="Machado E.B."/>
            <person name="Sousa N.J."/>
            <person name="Moscardi F."/>
        </authorList>
    </citation>
    <scope>NUCLEOTIDE SEQUENCE [LARGE SCALE GENOMIC DNA]</scope>
</reference>
<dbReference type="GO" id="GO:0004672">
    <property type="term" value="F:protein kinase activity"/>
    <property type="evidence" value="ECO:0007669"/>
    <property type="project" value="InterPro"/>
</dbReference>
<dbReference type="RefSeq" id="YP_009118486.1">
    <property type="nucleotide sequence ID" value="NC_026430.1"/>
</dbReference>
<dbReference type="Pfam" id="PF00069">
    <property type="entry name" value="Pkinase"/>
    <property type="match status" value="1"/>
</dbReference>
<keyword evidence="2" id="KW-0808">Transferase</keyword>
<name>A0A0B4ULW3_9ABAC</name>
<dbReference type="SMART" id="SM00220">
    <property type="entry name" value="S_TKc"/>
    <property type="match status" value="1"/>
</dbReference>
<dbReference type="InterPro" id="IPR000719">
    <property type="entry name" value="Prot_kinase_dom"/>
</dbReference>
<evidence type="ECO:0000259" key="1">
    <source>
        <dbReference type="PROSITE" id="PS50011"/>
    </source>
</evidence>
<dbReference type="GeneID" id="23301641"/>
<gene>
    <name evidence="2" type="primary">ORF-3</name>
</gene>
<feature type="domain" description="Protein kinase" evidence="1">
    <location>
        <begin position="17"/>
        <end position="268"/>
    </location>
</feature>
<dbReference type="PROSITE" id="PS00108">
    <property type="entry name" value="PROTEIN_KINASE_ST"/>
    <property type="match status" value="1"/>
</dbReference>
<dbReference type="InterPro" id="IPR011009">
    <property type="entry name" value="Kinase-like_dom_sf"/>
</dbReference>
<organism evidence="2 3">
    <name type="scientific">Condylorrhiza vestigialis mutiple nucleopolyhedrovirus</name>
    <dbReference type="NCBI Taxonomy" id="1592576"/>
    <lineage>
        <taxon>Viruses</taxon>
        <taxon>Viruses incertae sedis</taxon>
        <taxon>Naldaviricetes</taxon>
        <taxon>Lefavirales</taxon>
        <taxon>Baculoviridae</taxon>
        <taxon>Alphabaculovirus</taxon>
        <taxon>Alphabaculovirus covestigialis</taxon>
    </lineage>
</organism>
<dbReference type="Proteomes" id="UP000202427">
    <property type="component" value="Segment"/>
</dbReference>
<protein>
    <submittedName>
        <fullName evidence="2">Protein kinase 1</fullName>
    </submittedName>
</protein>
<dbReference type="KEGG" id="vg:23301641"/>
<dbReference type="SUPFAM" id="SSF56112">
    <property type="entry name" value="Protein kinase-like (PK-like)"/>
    <property type="match status" value="1"/>
</dbReference>
<evidence type="ECO:0000313" key="3">
    <source>
        <dbReference type="Proteomes" id="UP000202427"/>
    </source>
</evidence>
<sequence length="270" mass="31459">MDATLKALARFTDECTVVAVPQVINGRFGKIDVLHHHPTSKRYLRKTINAHNFNADEVNVHDLMADHPNFVNMYFNYSTPNAWVIVMDYVQTPDLFETIQSEGALESALVANIVRQLCNALNDLHNTTGYIHNDVKPENVLYFRARDRVYLCDYGLCKREHSKGVHDGTLEYFSPEKIRRHNYARSFDWYAVGVLTYKLLTGGKHPFEKFVDEELNLLSMKRRQQYNDIAVLNDVRDYNARDFVYSLTKYDINSRLIKYVNIVKHSFLIN</sequence>
<evidence type="ECO:0000313" key="2">
    <source>
        <dbReference type="EMBL" id="AJD09168.1"/>
    </source>
</evidence>
<dbReference type="OrthoDB" id="8955at10239"/>
<dbReference type="Gene3D" id="1.10.510.10">
    <property type="entry name" value="Transferase(Phosphotransferase) domain 1"/>
    <property type="match status" value="1"/>
</dbReference>
<proteinExistence type="predicted"/>
<accession>A0A0B4ULW3</accession>
<keyword evidence="2" id="KW-0418">Kinase</keyword>
<keyword evidence="3" id="KW-1185">Reference proteome</keyword>
<dbReference type="PROSITE" id="PS50011">
    <property type="entry name" value="PROTEIN_KINASE_DOM"/>
    <property type="match status" value="1"/>
</dbReference>